<feature type="repeat" description="NHL" evidence="2">
    <location>
        <begin position="133"/>
        <end position="179"/>
    </location>
</feature>
<dbReference type="InterPro" id="IPR001258">
    <property type="entry name" value="NHL_repeat"/>
</dbReference>
<dbReference type="GO" id="GO:0043161">
    <property type="term" value="P:proteasome-mediated ubiquitin-dependent protein catabolic process"/>
    <property type="evidence" value="ECO:0007669"/>
    <property type="project" value="TreeGrafter"/>
</dbReference>
<reference evidence="3 4" key="1">
    <citation type="journal article" date="2023" name="BMC Biol.">
        <title>The compact genome of the sponge Oopsacas minuta (Hexactinellida) is lacking key metazoan core genes.</title>
        <authorList>
            <person name="Santini S."/>
            <person name="Schenkelaars Q."/>
            <person name="Jourda C."/>
            <person name="Duchesne M."/>
            <person name="Belahbib H."/>
            <person name="Rocher C."/>
            <person name="Selva M."/>
            <person name="Riesgo A."/>
            <person name="Vervoort M."/>
            <person name="Leys S.P."/>
            <person name="Kodjabachian L."/>
            <person name="Le Bivic A."/>
            <person name="Borchiellini C."/>
            <person name="Claverie J.M."/>
            <person name="Renard E."/>
        </authorList>
    </citation>
    <scope>NUCLEOTIDE SEQUENCE [LARGE SCALE GENOMIC DNA]</scope>
    <source>
        <strain evidence="3">SPO-2</strain>
    </source>
</reference>
<evidence type="ECO:0000313" key="3">
    <source>
        <dbReference type="EMBL" id="KAI6654563.1"/>
    </source>
</evidence>
<accession>A0AAV7K0U9</accession>
<dbReference type="PANTHER" id="PTHR24104:SF25">
    <property type="entry name" value="PROTEIN LIN-41"/>
    <property type="match status" value="1"/>
</dbReference>
<dbReference type="GO" id="GO:0061630">
    <property type="term" value="F:ubiquitin protein ligase activity"/>
    <property type="evidence" value="ECO:0007669"/>
    <property type="project" value="TreeGrafter"/>
</dbReference>
<evidence type="ECO:0000256" key="2">
    <source>
        <dbReference type="PROSITE-ProRule" id="PRU00504"/>
    </source>
</evidence>
<dbReference type="Proteomes" id="UP001165289">
    <property type="component" value="Unassembled WGS sequence"/>
</dbReference>
<keyword evidence="1" id="KW-0677">Repeat</keyword>
<proteinExistence type="predicted"/>
<dbReference type="Gene3D" id="2.120.10.30">
    <property type="entry name" value="TolB, C-terminal domain"/>
    <property type="match status" value="2"/>
</dbReference>
<name>A0AAV7K0U9_9METZ</name>
<dbReference type="CDD" id="cd05819">
    <property type="entry name" value="NHL"/>
    <property type="match status" value="1"/>
</dbReference>
<evidence type="ECO:0000313" key="4">
    <source>
        <dbReference type="Proteomes" id="UP001165289"/>
    </source>
</evidence>
<gene>
    <name evidence="3" type="ORF">LOD99_959</name>
</gene>
<dbReference type="GO" id="GO:0008270">
    <property type="term" value="F:zinc ion binding"/>
    <property type="evidence" value="ECO:0007669"/>
    <property type="project" value="UniProtKB-KW"/>
</dbReference>
<protein>
    <submittedName>
        <fullName evidence="3">Uncharacterized protein</fullName>
    </submittedName>
</protein>
<dbReference type="AlphaFoldDB" id="A0AAV7K0U9"/>
<dbReference type="GO" id="GO:0000209">
    <property type="term" value="P:protein polyubiquitination"/>
    <property type="evidence" value="ECO:0007669"/>
    <property type="project" value="TreeGrafter"/>
</dbReference>
<dbReference type="SUPFAM" id="SSF101898">
    <property type="entry name" value="NHL repeat"/>
    <property type="match status" value="1"/>
</dbReference>
<dbReference type="Pfam" id="PF01436">
    <property type="entry name" value="NHL"/>
    <property type="match status" value="1"/>
</dbReference>
<dbReference type="PANTHER" id="PTHR24104">
    <property type="entry name" value="E3 UBIQUITIN-PROTEIN LIGASE NHLRC1-RELATED"/>
    <property type="match status" value="1"/>
</dbReference>
<organism evidence="3 4">
    <name type="scientific">Oopsacas minuta</name>
    <dbReference type="NCBI Taxonomy" id="111878"/>
    <lineage>
        <taxon>Eukaryota</taxon>
        <taxon>Metazoa</taxon>
        <taxon>Porifera</taxon>
        <taxon>Hexactinellida</taxon>
        <taxon>Hexasterophora</taxon>
        <taxon>Lyssacinosida</taxon>
        <taxon>Leucopsacidae</taxon>
        <taxon>Oopsacas</taxon>
    </lineage>
</organism>
<evidence type="ECO:0000256" key="1">
    <source>
        <dbReference type="ARBA" id="ARBA00022737"/>
    </source>
</evidence>
<dbReference type="PROSITE" id="PS51125">
    <property type="entry name" value="NHL"/>
    <property type="match status" value="1"/>
</dbReference>
<comment type="caution">
    <text evidence="3">The sequence shown here is derived from an EMBL/GenBank/DDBJ whole genome shotgun (WGS) entry which is preliminary data.</text>
</comment>
<sequence>MASNDLEHFQSRISTLIARVESFYSHIHDIVERKETLLIQLQELQNSWKVNSEKILNEIDSKLSNLRESSSKLFTNNLIDAEENICLSFQKYFQLCYPNFLPTLVHNSELEVEYLGSINYESVAQYRNKIYPQQSISKIGSGIDDVMGVRAVKFDSEDGEERVYVADAGNHRIQVFSVNGEYLFNFGVDILSSPWGLCTKLPGRVLVSDDIVNAVYCFNKSGRILTEKKGDDNTIDWNPLGIDACPDSSEIFIADSKHNRIVILDINFYIISYFCSDSLSSPRDVHVNRDKVFVLDKSQYCVHTFSRPDYLHLTQVIQYTSGTDFFSIDSRSNIILSVTVSHCIHIYTTTGEFIHRIGWFGEKRGKLVFPTGVDCTKDWRIVVISSRLNGPIQVY</sequence>
<dbReference type="InterPro" id="IPR050952">
    <property type="entry name" value="TRIM-NHL_E3_ligases"/>
</dbReference>
<dbReference type="EMBL" id="JAKMXF010000222">
    <property type="protein sequence ID" value="KAI6654563.1"/>
    <property type="molecule type" value="Genomic_DNA"/>
</dbReference>
<keyword evidence="4" id="KW-1185">Reference proteome</keyword>
<dbReference type="InterPro" id="IPR011042">
    <property type="entry name" value="6-blade_b-propeller_TolB-like"/>
</dbReference>